<name>A0ABW5BWG4_9BACI</name>
<dbReference type="EMBL" id="JBHUIK010000002">
    <property type="protein sequence ID" value="MFD2214182.1"/>
    <property type="molecule type" value="Genomic_DNA"/>
</dbReference>
<dbReference type="Gene3D" id="1.10.3450.10">
    <property type="entry name" value="TTHA0068-like"/>
    <property type="match status" value="1"/>
</dbReference>
<evidence type="ECO:0000313" key="1">
    <source>
        <dbReference type="EMBL" id="MFD2214182.1"/>
    </source>
</evidence>
<sequence length="173" mass="20789">MYDAAYIDYLIYFHCERDYFECHEVLEEHWKQDPPKERKKHWVGFIQIAVCAYHHRRGNFAGALKMISNAIHILENDSLNIKKLGLHNEELIKTLKKRKNEIVDHKPYYSFNLPIRDDKLMSLCLKRCSEKNLSWGVDSDLTDEFLLHKHTKRNRTDVINERLHQLKIRKNKS</sequence>
<comment type="caution">
    <text evidence="1">The sequence shown here is derived from an EMBL/GenBank/DDBJ whole genome shotgun (WGS) entry which is preliminary data.</text>
</comment>
<organism evidence="1 2">
    <name type="scientific">Metabacillus endolithicus</name>
    <dbReference type="NCBI Taxonomy" id="1535204"/>
    <lineage>
        <taxon>Bacteria</taxon>
        <taxon>Bacillati</taxon>
        <taxon>Bacillota</taxon>
        <taxon>Bacilli</taxon>
        <taxon>Bacillales</taxon>
        <taxon>Bacillaceae</taxon>
        <taxon>Metabacillus</taxon>
    </lineage>
</organism>
<protein>
    <submittedName>
        <fullName evidence="1">DUF309 domain-containing protein</fullName>
    </submittedName>
</protein>
<evidence type="ECO:0000313" key="2">
    <source>
        <dbReference type="Proteomes" id="UP001597318"/>
    </source>
</evidence>
<dbReference type="PANTHER" id="PTHR34796:SF1">
    <property type="entry name" value="EXPRESSED PROTEIN"/>
    <property type="match status" value="1"/>
</dbReference>
<reference evidence="2" key="1">
    <citation type="journal article" date="2019" name="Int. J. Syst. Evol. Microbiol.">
        <title>The Global Catalogue of Microorganisms (GCM) 10K type strain sequencing project: providing services to taxonomists for standard genome sequencing and annotation.</title>
        <authorList>
            <consortium name="The Broad Institute Genomics Platform"/>
            <consortium name="The Broad Institute Genome Sequencing Center for Infectious Disease"/>
            <person name="Wu L."/>
            <person name="Ma J."/>
        </authorList>
    </citation>
    <scope>NUCLEOTIDE SEQUENCE [LARGE SCALE GENOMIC DNA]</scope>
    <source>
        <strain evidence="2">CGMCC 1.15474</strain>
    </source>
</reference>
<gene>
    <name evidence="1" type="ORF">ACFSKK_10865</name>
</gene>
<dbReference type="RefSeq" id="WP_247344131.1">
    <property type="nucleotide sequence ID" value="NZ_CP095550.1"/>
</dbReference>
<dbReference type="SUPFAM" id="SSF140663">
    <property type="entry name" value="TTHA0068-like"/>
    <property type="match status" value="1"/>
</dbReference>
<dbReference type="Proteomes" id="UP001597318">
    <property type="component" value="Unassembled WGS sequence"/>
</dbReference>
<accession>A0ABW5BWG4</accession>
<dbReference type="InterPro" id="IPR023203">
    <property type="entry name" value="TTHA0068_sf"/>
</dbReference>
<keyword evidence="2" id="KW-1185">Reference proteome</keyword>
<dbReference type="InterPro" id="IPR005500">
    <property type="entry name" value="DUF309"/>
</dbReference>
<dbReference type="PANTHER" id="PTHR34796">
    <property type="entry name" value="EXPRESSED PROTEIN"/>
    <property type="match status" value="1"/>
</dbReference>
<proteinExistence type="predicted"/>
<dbReference type="Pfam" id="PF03745">
    <property type="entry name" value="DUF309"/>
    <property type="match status" value="1"/>
</dbReference>